<dbReference type="Proteomes" id="UP000617634">
    <property type="component" value="Unassembled WGS sequence"/>
</dbReference>
<keyword evidence="13" id="KW-1185">Reference proteome</keyword>
<evidence type="ECO:0000259" key="11">
    <source>
        <dbReference type="PROSITE" id="PS50035"/>
    </source>
</evidence>
<protein>
    <recommendedName>
        <fullName evidence="4">Phospholipase D</fullName>
    </recommendedName>
    <alternativeName>
        <fullName evidence="9">Choline phosphatase</fullName>
    </alternativeName>
</protein>
<dbReference type="GO" id="GO:0005576">
    <property type="term" value="C:extracellular region"/>
    <property type="evidence" value="ECO:0007669"/>
    <property type="project" value="UniProtKB-SubCell"/>
</dbReference>
<proteinExistence type="predicted"/>
<keyword evidence="5" id="KW-0964">Secreted</keyword>
<feature type="compositionally biased region" description="Basic and acidic residues" evidence="10">
    <location>
        <begin position="1"/>
        <end position="13"/>
    </location>
</feature>
<keyword evidence="8" id="KW-0443">Lipid metabolism</keyword>
<dbReference type="GO" id="GO:0004630">
    <property type="term" value="F:phospholipase D activity"/>
    <property type="evidence" value="ECO:0007669"/>
    <property type="project" value="UniProtKB-EC"/>
</dbReference>
<dbReference type="InterPro" id="IPR001736">
    <property type="entry name" value="PLipase_D/transphosphatidylase"/>
</dbReference>
<evidence type="ECO:0000256" key="9">
    <source>
        <dbReference type="ARBA" id="ARBA00029594"/>
    </source>
</evidence>
<evidence type="ECO:0000256" key="1">
    <source>
        <dbReference type="ARBA" id="ARBA00000798"/>
    </source>
</evidence>
<dbReference type="GO" id="GO:0009395">
    <property type="term" value="P:phospholipid catabolic process"/>
    <property type="evidence" value="ECO:0007669"/>
    <property type="project" value="TreeGrafter"/>
</dbReference>
<feature type="region of interest" description="Disordered" evidence="10">
    <location>
        <begin position="1"/>
        <end position="24"/>
    </location>
</feature>
<dbReference type="Pfam" id="PF13091">
    <property type="entry name" value="PLDc_2"/>
    <property type="match status" value="1"/>
</dbReference>
<dbReference type="InterPro" id="IPR025202">
    <property type="entry name" value="PLD-like_dom"/>
</dbReference>
<evidence type="ECO:0000256" key="8">
    <source>
        <dbReference type="ARBA" id="ARBA00023098"/>
    </source>
</evidence>
<sequence length="537" mass="61290">MTRLGTRDGKSDPDDAAASCDQDGTSSSVWRYARATRAHVVIDAADYFALVREAMQAARQRIFLIGWDFDSRILLSDGRRWWQGGRHERFPARLGSFILWLVAHNKNLEILLLKWNFSLVKSLFRGTMMVDLLRWAARKQIDFKFDSAHPIGCSHHQKIVVIDDRMAVCGGIDMTTDRWDTPEHRDRDPRRRRPTGTLYGPWHDITMMMEGEIAGVLGELGRDRWQIAGGSTVEPCRPQAESPWPEHLEAEFHDVEIGIARTRGEYRDCPQIAEVEALFVEHIRRARNFIYAETQYFASRVIAEAICERLMEDDPPEIVIINPLTADGWLEQVAMDTARVQLLEAVREADHRGRFQIYYPVTAGGQPIYVHAKLTIIDDEVLRIGSANMNNRSLGLDSECDCFIDAARPANADNPDIVSTITDVRTRLLAEHCGVEQEVLTTALEKQGSMQRAIASLSHRGKRLECLPLKDLSEAERALGGSEVLDPERPNEMFEPIERRGLFRRKGRLLRLRLKEKWKRKRSHEQPGRSGRGQPAR</sequence>
<evidence type="ECO:0000256" key="7">
    <source>
        <dbReference type="ARBA" id="ARBA00022801"/>
    </source>
</evidence>
<dbReference type="SMART" id="SM00155">
    <property type="entry name" value="PLDc"/>
    <property type="match status" value="2"/>
</dbReference>
<evidence type="ECO:0000313" key="13">
    <source>
        <dbReference type="Proteomes" id="UP000617634"/>
    </source>
</evidence>
<dbReference type="RefSeq" id="WP_197164121.1">
    <property type="nucleotide sequence ID" value="NZ_JADZGI010000001.1"/>
</dbReference>
<organism evidence="12 13">
    <name type="scientific">Novosphingobium aureum</name>
    <dbReference type="NCBI Taxonomy" id="2792964"/>
    <lineage>
        <taxon>Bacteria</taxon>
        <taxon>Pseudomonadati</taxon>
        <taxon>Pseudomonadota</taxon>
        <taxon>Alphaproteobacteria</taxon>
        <taxon>Sphingomonadales</taxon>
        <taxon>Sphingomonadaceae</taxon>
        <taxon>Novosphingobium</taxon>
    </lineage>
</organism>
<dbReference type="PROSITE" id="PS50035">
    <property type="entry name" value="PLD"/>
    <property type="match status" value="2"/>
</dbReference>
<comment type="function">
    <text evidence="2">Could be a virulence factor.</text>
</comment>
<evidence type="ECO:0000256" key="6">
    <source>
        <dbReference type="ARBA" id="ARBA00022737"/>
    </source>
</evidence>
<dbReference type="AlphaFoldDB" id="A0A931HDE2"/>
<comment type="subcellular location">
    <subcellularLocation>
        <location evidence="3">Secreted</location>
    </subcellularLocation>
</comment>
<gene>
    <name evidence="12" type="ORF">I5E68_12395</name>
</gene>
<dbReference type="CDD" id="cd09140">
    <property type="entry name" value="PLDc_vPLD1_2_like_bac_1"/>
    <property type="match status" value="1"/>
</dbReference>
<dbReference type="CDD" id="cd09143">
    <property type="entry name" value="PLDc_vPLD1_2_like_bac_2"/>
    <property type="match status" value="1"/>
</dbReference>
<accession>A0A931HDE2</accession>
<feature type="domain" description="PLD phosphodiesterase" evidence="11">
    <location>
        <begin position="155"/>
        <end position="178"/>
    </location>
</feature>
<evidence type="ECO:0000313" key="12">
    <source>
        <dbReference type="EMBL" id="MBH0113747.1"/>
    </source>
</evidence>
<comment type="caution">
    <text evidence="12">The sequence shown here is derived from an EMBL/GenBank/DDBJ whole genome shotgun (WGS) entry which is preliminary data.</text>
</comment>
<keyword evidence="7" id="KW-0378">Hydrolase</keyword>
<comment type="catalytic activity">
    <reaction evidence="1">
        <text>a 1,2-diacyl-sn-glycero-3-phosphocholine + H2O = a 1,2-diacyl-sn-glycero-3-phosphate + choline + H(+)</text>
        <dbReference type="Rhea" id="RHEA:14445"/>
        <dbReference type="ChEBI" id="CHEBI:15354"/>
        <dbReference type="ChEBI" id="CHEBI:15377"/>
        <dbReference type="ChEBI" id="CHEBI:15378"/>
        <dbReference type="ChEBI" id="CHEBI:57643"/>
        <dbReference type="ChEBI" id="CHEBI:58608"/>
        <dbReference type="EC" id="3.1.4.4"/>
    </reaction>
</comment>
<evidence type="ECO:0000256" key="10">
    <source>
        <dbReference type="SAM" id="MobiDB-lite"/>
    </source>
</evidence>
<dbReference type="InterPro" id="IPR015679">
    <property type="entry name" value="PLipase_D_fam"/>
</dbReference>
<name>A0A931HDE2_9SPHN</name>
<feature type="domain" description="PLD phosphodiesterase" evidence="11">
    <location>
        <begin position="366"/>
        <end position="393"/>
    </location>
</feature>
<reference evidence="12" key="1">
    <citation type="submission" date="2020-11" db="EMBL/GenBank/DDBJ databases">
        <title>Novosphingobium aureum sp. nov., a marine bacterium isolated from sediment of a salt flat.</title>
        <authorList>
            <person name="Yoo Y."/>
            <person name="Kim J.-J."/>
        </authorList>
    </citation>
    <scope>NUCLEOTIDE SEQUENCE</scope>
    <source>
        <strain evidence="12">YJ-S2-02</strain>
    </source>
</reference>
<keyword evidence="6" id="KW-0677">Repeat</keyword>
<evidence type="ECO:0000256" key="2">
    <source>
        <dbReference type="ARBA" id="ARBA00003145"/>
    </source>
</evidence>
<evidence type="ECO:0000256" key="3">
    <source>
        <dbReference type="ARBA" id="ARBA00004613"/>
    </source>
</evidence>
<dbReference type="Gene3D" id="3.30.870.10">
    <property type="entry name" value="Endonuclease Chain A"/>
    <property type="match status" value="2"/>
</dbReference>
<dbReference type="Pfam" id="PF00614">
    <property type="entry name" value="PLDc"/>
    <property type="match status" value="1"/>
</dbReference>
<dbReference type="EMBL" id="JADZGI010000001">
    <property type="protein sequence ID" value="MBH0113747.1"/>
    <property type="molecule type" value="Genomic_DNA"/>
</dbReference>
<dbReference type="PANTHER" id="PTHR18896:SF76">
    <property type="entry name" value="PHOSPHOLIPASE"/>
    <property type="match status" value="1"/>
</dbReference>
<evidence type="ECO:0000256" key="5">
    <source>
        <dbReference type="ARBA" id="ARBA00022525"/>
    </source>
</evidence>
<evidence type="ECO:0000256" key="4">
    <source>
        <dbReference type="ARBA" id="ARBA00018392"/>
    </source>
</evidence>
<feature type="region of interest" description="Disordered" evidence="10">
    <location>
        <begin position="516"/>
        <end position="537"/>
    </location>
</feature>
<dbReference type="PANTHER" id="PTHR18896">
    <property type="entry name" value="PHOSPHOLIPASE D"/>
    <property type="match status" value="1"/>
</dbReference>
<dbReference type="SUPFAM" id="SSF56024">
    <property type="entry name" value="Phospholipase D/nuclease"/>
    <property type="match status" value="2"/>
</dbReference>